<dbReference type="GO" id="GO:0016603">
    <property type="term" value="F:glutaminyl-peptide cyclotransferase activity"/>
    <property type="evidence" value="ECO:0007669"/>
    <property type="project" value="TreeGrafter"/>
</dbReference>
<dbReference type="PROSITE" id="PS51257">
    <property type="entry name" value="PROKAR_LIPOPROTEIN"/>
    <property type="match status" value="1"/>
</dbReference>
<dbReference type="Gene3D" id="3.40.630.10">
    <property type="entry name" value="Zn peptidases"/>
    <property type="match status" value="1"/>
</dbReference>
<keyword evidence="1 5" id="KW-0808">Transferase</keyword>
<protein>
    <submittedName>
        <fullName evidence="5">Glutamine cyclotransferase</fullName>
    </submittedName>
</protein>
<name>A0A854C1W5_9BACT</name>
<evidence type="ECO:0000256" key="1">
    <source>
        <dbReference type="ARBA" id="ARBA00022679"/>
    </source>
</evidence>
<evidence type="ECO:0000313" key="6">
    <source>
        <dbReference type="Proteomes" id="UP000186685"/>
    </source>
</evidence>
<organism evidence="5 6">
    <name type="scientific">Phocaeicola plebeius</name>
    <dbReference type="NCBI Taxonomy" id="310297"/>
    <lineage>
        <taxon>Bacteria</taxon>
        <taxon>Pseudomonadati</taxon>
        <taxon>Bacteroidota</taxon>
        <taxon>Bacteroidia</taxon>
        <taxon>Bacteroidales</taxon>
        <taxon>Bacteroidaceae</taxon>
        <taxon>Phocaeicola</taxon>
    </lineage>
</organism>
<dbReference type="GO" id="GO:0008270">
    <property type="term" value="F:zinc ion binding"/>
    <property type="evidence" value="ECO:0007669"/>
    <property type="project" value="TreeGrafter"/>
</dbReference>
<proteinExistence type="predicted"/>
<dbReference type="InterPro" id="IPR007484">
    <property type="entry name" value="Peptidase_M28"/>
</dbReference>
<evidence type="ECO:0000256" key="2">
    <source>
        <dbReference type="ARBA" id="ARBA00023315"/>
    </source>
</evidence>
<dbReference type="PANTHER" id="PTHR12283">
    <property type="entry name" value="GLUTAMINYL-PEPTIDE CYCLOTRANSFERASE"/>
    <property type="match status" value="1"/>
</dbReference>
<dbReference type="Proteomes" id="UP000186685">
    <property type="component" value="Unassembled WGS sequence"/>
</dbReference>
<evidence type="ECO:0000256" key="3">
    <source>
        <dbReference type="SAM" id="SignalP"/>
    </source>
</evidence>
<feature type="signal peptide" evidence="3">
    <location>
        <begin position="1"/>
        <end position="20"/>
    </location>
</feature>
<sequence length="332" mass="36419">MKKILTFAMSAALVALLTSCGGSDSQKKDAETEGKEVEVPTFCADSAYAYIAAQCAFGPRVMNSEAHDKCGDYIAEKFKEFGAEVISQNAELTRYDGMKLKARNIIASYNSGNPIRVMICGHWDSRPWADNDKNDDKHQSPIDGANDGASSVGVMLEMARQIQAKAPEIGVDFICFDAEDSGKPQWAEKEDENNEATWCLGSQYWSANMHKEDYFARYGILLDMVGGRGSVFMKEGFSVQYASDVVDKVWKAAEKCGYNAYFKNVGGGYVTDDHLPVNRIAGIPCIDVIGSDAVNGGFVSSWHTVDDNMDNIDKGTLKAVGQTMMEVIYNEK</sequence>
<feature type="chain" id="PRO_5032525366" evidence="3">
    <location>
        <begin position="21"/>
        <end position="332"/>
    </location>
</feature>
<dbReference type="PANTHER" id="PTHR12283:SF6">
    <property type="entry name" value="GLUTAMINYL-PEPTIDE CYCLOTRANSFERASE-RELATED"/>
    <property type="match status" value="1"/>
</dbReference>
<reference evidence="5 6" key="1">
    <citation type="journal article" date="2016" name="Nat. Biotechnol.">
        <title>Measurement of bacterial replication rates in microbial communities.</title>
        <authorList>
            <person name="Brown C.T."/>
            <person name="Olm M.R."/>
            <person name="Thomas B.C."/>
            <person name="Banfield J.F."/>
        </authorList>
    </citation>
    <scope>NUCLEOTIDE SEQUENCE [LARGE SCALE GENOMIC DNA]</scope>
    <source>
        <strain evidence="5">45_130</strain>
    </source>
</reference>
<keyword evidence="3" id="KW-0732">Signal</keyword>
<keyword evidence="2" id="KW-0012">Acyltransferase</keyword>
<gene>
    <name evidence="5" type="ORF">BHV76_06190</name>
</gene>
<evidence type="ECO:0000313" key="5">
    <source>
        <dbReference type="EMBL" id="OKZ10546.1"/>
    </source>
</evidence>
<dbReference type="SUPFAM" id="SSF53187">
    <property type="entry name" value="Zn-dependent exopeptidases"/>
    <property type="match status" value="1"/>
</dbReference>
<dbReference type="Pfam" id="PF04389">
    <property type="entry name" value="Peptidase_M28"/>
    <property type="match status" value="1"/>
</dbReference>
<dbReference type="EMBL" id="MNQR01000019">
    <property type="protein sequence ID" value="OKZ10546.1"/>
    <property type="molecule type" value="Genomic_DNA"/>
</dbReference>
<comment type="caution">
    <text evidence="5">The sequence shown here is derived from an EMBL/GenBank/DDBJ whole genome shotgun (WGS) entry which is preliminary data.</text>
</comment>
<evidence type="ECO:0000259" key="4">
    <source>
        <dbReference type="Pfam" id="PF04389"/>
    </source>
</evidence>
<accession>A0A854C1W5</accession>
<dbReference type="AlphaFoldDB" id="A0A854C1W5"/>
<dbReference type="InterPro" id="IPR040234">
    <property type="entry name" value="QC/QCL"/>
</dbReference>
<feature type="domain" description="Peptidase M28" evidence="4">
    <location>
        <begin position="104"/>
        <end position="327"/>
    </location>
</feature>